<dbReference type="OrthoDB" id="5290997at2"/>
<dbReference type="AlphaFoldDB" id="A0A3N1LJ42"/>
<keyword evidence="2 6" id="KW-0808">Transferase</keyword>
<evidence type="ECO:0000256" key="4">
    <source>
        <dbReference type="SAM" id="Phobius"/>
    </source>
</evidence>
<sequence>MTLARSILFNLAFFLWTVLLALVTWPALLLPRGATVAVYRFWSGGVAVLAAAIVGIRSRWIGLDQAPRGPVLYAAKHQSAWDTITMPGRLDEPAVVLKQELLRIPIYGGFVRRWGAIPVDRKAGASALRTMVADAKAAAAAGRSILIYPQGTRVAPGVSAPYQPGIAALYSQLGLPVVPVALNSGLYWGRRSFFKRAGTITVELLPAIPPGLDRREFLRRLEAATETATDRLVATAPTSAPPGSG</sequence>
<dbReference type="PANTHER" id="PTHR10434:SF40">
    <property type="entry name" value="1-ACYL-SN-GLYCEROL-3-PHOSPHATE ACYLTRANSFERASE"/>
    <property type="match status" value="1"/>
</dbReference>
<keyword evidence="4" id="KW-0472">Membrane</keyword>
<keyword evidence="7" id="KW-1185">Reference proteome</keyword>
<evidence type="ECO:0000256" key="1">
    <source>
        <dbReference type="ARBA" id="ARBA00005189"/>
    </source>
</evidence>
<feature type="transmembrane region" description="Helical" evidence="4">
    <location>
        <begin position="37"/>
        <end position="56"/>
    </location>
</feature>
<dbReference type="Proteomes" id="UP000278222">
    <property type="component" value="Unassembled WGS sequence"/>
</dbReference>
<dbReference type="RefSeq" id="WP_123691178.1">
    <property type="nucleotide sequence ID" value="NZ_AP019700.1"/>
</dbReference>
<keyword evidence="4" id="KW-1133">Transmembrane helix</keyword>
<dbReference type="SMART" id="SM00563">
    <property type="entry name" value="PlsC"/>
    <property type="match status" value="1"/>
</dbReference>
<dbReference type="EMBL" id="RJKX01000014">
    <property type="protein sequence ID" value="ROP91362.1"/>
    <property type="molecule type" value="Genomic_DNA"/>
</dbReference>
<dbReference type="CDD" id="cd07989">
    <property type="entry name" value="LPLAT_AGPAT-like"/>
    <property type="match status" value="1"/>
</dbReference>
<evidence type="ECO:0000256" key="3">
    <source>
        <dbReference type="ARBA" id="ARBA00023315"/>
    </source>
</evidence>
<comment type="caution">
    <text evidence="6">The sequence shown here is derived from an EMBL/GenBank/DDBJ whole genome shotgun (WGS) entry which is preliminary data.</text>
</comment>
<feature type="domain" description="Phospholipid/glycerol acyltransferase" evidence="5">
    <location>
        <begin position="71"/>
        <end position="185"/>
    </location>
</feature>
<evidence type="ECO:0000259" key="5">
    <source>
        <dbReference type="SMART" id="SM00563"/>
    </source>
</evidence>
<keyword evidence="3 6" id="KW-0012">Acyltransferase</keyword>
<dbReference type="GO" id="GO:0003841">
    <property type="term" value="F:1-acylglycerol-3-phosphate O-acyltransferase activity"/>
    <property type="evidence" value="ECO:0007669"/>
    <property type="project" value="TreeGrafter"/>
</dbReference>
<organism evidence="6 7">
    <name type="scientific">Stella humosa</name>
    <dbReference type="NCBI Taxonomy" id="94"/>
    <lineage>
        <taxon>Bacteria</taxon>
        <taxon>Pseudomonadati</taxon>
        <taxon>Pseudomonadota</taxon>
        <taxon>Alphaproteobacteria</taxon>
        <taxon>Rhodospirillales</taxon>
        <taxon>Stellaceae</taxon>
        <taxon>Stella</taxon>
    </lineage>
</organism>
<accession>A0A3N1LJ42</accession>
<comment type="pathway">
    <text evidence="1">Lipid metabolism.</text>
</comment>
<evidence type="ECO:0000313" key="6">
    <source>
        <dbReference type="EMBL" id="ROP91362.1"/>
    </source>
</evidence>
<dbReference type="GO" id="GO:0006654">
    <property type="term" value="P:phosphatidic acid biosynthetic process"/>
    <property type="evidence" value="ECO:0007669"/>
    <property type="project" value="TreeGrafter"/>
</dbReference>
<dbReference type="PANTHER" id="PTHR10434">
    <property type="entry name" value="1-ACYL-SN-GLYCEROL-3-PHOSPHATE ACYLTRANSFERASE"/>
    <property type="match status" value="1"/>
</dbReference>
<keyword evidence="4" id="KW-0812">Transmembrane</keyword>
<reference evidence="6 7" key="1">
    <citation type="submission" date="2018-11" db="EMBL/GenBank/DDBJ databases">
        <title>Genomic Encyclopedia of Type Strains, Phase IV (KMG-IV): sequencing the most valuable type-strain genomes for metagenomic binning, comparative biology and taxonomic classification.</title>
        <authorList>
            <person name="Goeker M."/>
        </authorList>
    </citation>
    <scope>NUCLEOTIDE SEQUENCE [LARGE SCALE GENOMIC DNA]</scope>
    <source>
        <strain evidence="6 7">DSM 5900</strain>
    </source>
</reference>
<dbReference type="InterPro" id="IPR002123">
    <property type="entry name" value="Plipid/glycerol_acylTrfase"/>
</dbReference>
<evidence type="ECO:0000313" key="7">
    <source>
        <dbReference type="Proteomes" id="UP000278222"/>
    </source>
</evidence>
<evidence type="ECO:0000256" key="2">
    <source>
        <dbReference type="ARBA" id="ARBA00022679"/>
    </source>
</evidence>
<proteinExistence type="predicted"/>
<gene>
    <name evidence="6" type="ORF">EDC65_3229</name>
</gene>
<dbReference type="SUPFAM" id="SSF69593">
    <property type="entry name" value="Glycerol-3-phosphate (1)-acyltransferase"/>
    <property type="match status" value="1"/>
</dbReference>
<name>A0A3N1LJ42_9PROT</name>
<protein>
    <submittedName>
        <fullName evidence="6">1-acyl-sn-glycerol-3-phosphate acyltransferase</fullName>
    </submittedName>
</protein>
<dbReference type="Pfam" id="PF01553">
    <property type="entry name" value="Acyltransferase"/>
    <property type="match status" value="1"/>
</dbReference>
<feature type="transmembrane region" description="Helical" evidence="4">
    <location>
        <begin position="7"/>
        <end position="25"/>
    </location>
</feature>